<feature type="region of interest" description="Disordered" evidence="6">
    <location>
        <begin position="324"/>
        <end position="393"/>
    </location>
</feature>
<dbReference type="SMART" id="SM00387">
    <property type="entry name" value="HATPase_c"/>
    <property type="match status" value="1"/>
</dbReference>
<organism evidence="8">
    <name type="scientific">Coccidioides posadasii (strain RMSCC 757 / Silveira)</name>
    <name type="common">Valley fever fungus</name>
    <dbReference type="NCBI Taxonomy" id="443226"/>
    <lineage>
        <taxon>Eukaryota</taxon>
        <taxon>Fungi</taxon>
        <taxon>Dikarya</taxon>
        <taxon>Ascomycota</taxon>
        <taxon>Pezizomycotina</taxon>
        <taxon>Eurotiomycetes</taxon>
        <taxon>Eurotiomycetidae</taxon>
        <taxon>Onygenales</taxon>
        <taxon>Onygenaceae</taxon>
        <taxon>Coccidioides</taxon>
    </lineage>
</organism>
<feature type="region of interest" description="Disordered" evidence="6">
    <location>
        <begin position="1045"/>
        <end position="1079"/>
    </location>
</feature>
<dbReference type="PRINTS" id="PR00344">
    <property type="entry name" value="BCTRLSENSOR"/>
</dbReference>
<protein>
    <recommendedName>
        <fullName evidence="2">histidine kinase</fullName>
        <ecNumber evidence="2">2.7.13.3</ecNumber>
    </recommendedName>
</protein>
<dbReference type="PANTHER" id="PTHR43047">
    <property type="entry name" value="TWO-COMPONENT HISTIDINE PROTEIN KINASE"/>
    <property type="match status" value="1"/>
</dbReference>
<dbReference type="SMART" id="SM00388">
    <property type="entry name" value="HisKA"/>
    <property type="match status" value="1"/>
</dbReference>
<dbReference type="InterPro" id="IPR003661">
    <property type="entry name" value="HisK_dim/P_dom"/>
</dbReference>
<proteinExistence type="predicted"/>
<feature type="compositionally biased region" description="Polar residues" evidence="6">
    <location>
        <begin position="728"/>
        <end position="740"/>
    </location>
</feature>
<feature type="compositionally biased region" description="Basic and acidic residues" evidence="6">
    <location>
        <begin position="275"/>
        <end position="289"/>
    </location>
</feature>
<dbReference type="InterPro" id="IPR005467">
    <property type="entry name" value="His_kinase_dom"/>
</dbReference>
<dbReference type="InterPro" id="IPR001610">
    <property type="entry name" value="PAC"/>
</dbReference>
<feature type="compositionally biased region" description="Polar residues" evidence="6">
    <location>
        <begin position="788"/>
        <end position="797"/>
    </location>
</feature>
<keyword evidence="8" id="KW-1185">Reference proteome</keyword>
<feature type="region of interest" description="Disordered" evidence="6">
    <location>
        <begin position="461"/>
        <end position="483"/>
    </location>
</feature>
<dbReference type="SUPFAM" id="SSF47384">
    <property type="entry name" value="Homodimeric domain of signal transducing histidine kinase"/>
    <property type="match status" value="1"/>
</dbReference>
<feature type="region of interest" description="Disordered" evidence="6">
    <location>
        <begin position="724"/>
        <end position="813"/>
    </location>
</feature>
<dbReference type="CDD" id="cd00082">
    <property type="entry name" value="HisKA"/>
    <property type="match status" value="1"/>
</dbReference>
<dbReference type="SMART" id="SM00086">
    <property type="entry name" value="PAC"/>
    <property type="match status" value="2"/>
</dbReference>
<feature type="region of interest" description="Disordered" evidence="6">
    <location>
        <begin position="96"/>
        <end position="187"/>
    </location>
</feature>
<sequence>MRTSCLSMSQDEMPQASESANTPETAHPSQQPSQNTHGASIDATQGKRQSMQTLEELRQKMKDRFVHQHSQVKEYLGELSLTSPDIGYSRQVLREMRSTPSTPLRPPTSPQVKSTTNSHKRASSQDMDSSYPFPSTISQKTPLEHVTRSREDHRMFNPRSTRGSLKKKLGKQPDARSTPERTYYAPPKREFLPSDAANVMEDPTYPSPNLYDLALYLNGDAGLEGWWSNVSQILRRHYGAERASLAVPGDVTDLENVPWGQKATYSLYAKRSMGRKRDWSEVNPEKPRYETTSPIGTKNSESIGNPNLHLLSKRPQLTARHSFAGHGTLRNEGTRREAESRTANPRPGAATRRKSESGTSERPTRGVLNRAKLEEDSSTSSNNRVDFSDESAQTNISNPVAAVFQVPRSLELEPNSLIKRTGIAKLFGRAKPAVLTRQYAEDPSSGQTITSVHRHKDVVQTTPREEHPSKMVSSQRHSQSRPGMMRAPLSILGEEVESEYVSALEAYEEYEQVPPSPWSQSPAPSPAPLAKPDENPFFTNPEVDEDTFASSPPPHDYSETQPLQAIGVDSSKTVIHIPLLYSPPSKPPDPTTLRFPVAIISLLAPIVPYPSNLRVSLAYLMPHLTTSFCLAQKYSQLEKQLSNSSVGRYSQLLGLGGTFSDEGSELELVAGLTGQVNPQGENASAGRSSISSPAVASHLLRSASDFSTSALDLPSGGLRKDIFLSPGPLTQTGVESTDSYFKSKRPGLIRSQHSKCSRDSKPGETPSSPSSPALQQEGGSGYDELTPRDTSSISDPSQAYGMPFSRHPSSTSIATQLHRDLQSRPFSDTIAQLILNSVPLHLFLAKSPTGEVIWTNTKFDTYRRYPQGPRIKDPFQNVHSSEYNNVITEWTKALRTGSQFTERVRVRRLNDETSYRWFIFRANPLISSTGELLYWIGSFLDVHEQHIAELKTALERETFATDAKYRALANSIPQVVFEAAEYRGLISANQQWELYTGQSLEEAKNLGFAKYIHRDDLKKCGIITPPQVIPEFTSATEFGRILSDAHMSQPPKPERSSEDSTSSPRAQVHGGDLSSEGSRFSRGVTEALQDLVQKGVVTIQCDENGRHSYSTEIRFRSRKGDFRWHLVRLVKVETTDFGNGEASWYGTCTDINDRKILEKELNMAMQKLNREMESKTKFFTNMSHEIRTPLNGILGTIPFILDTNLDSDQRRMLETIQNSSTNLRELVDNILDVSKVEAGKMNILRQWFHVRSTLEDSIDTIASRAIDKGLELNYVFEPDVPSMVFGDRFRIRQILINLIGNAVKFTSQGEIFIRCSIHHDPESKLEKSEFLINFEVIDTGKGFSARDAQQLMQRFSQIENDDAPQHAGSGLGLFLSKQIAEMHGGRLTPTSMEGRGAKFSFYVKVSAAPTQAPQTLESIEKKISTRVSADAAVESSTASQISSSAQSEISPESANSGSFLSTRSGSASTPKSGLSTRHKPVQFSSAVHDAYAAKMNSQGSPLVPASRPGTTEEAKKSDTSERPPHPSTYSVLIICPFDYAREAIKQHIEQVVPLDVPVNVTSILDLDDWKELINNNERPIFTHLVLNLPDVDDIKEIMQNVLQFEAARSPTVVIAADAYMKRGLSDFISEFVSAGRKGFILPKPLKPSTFSAIFDPLSKRELSKDRNQATARAMDDSFKTMSKIVKEMIGNKGHRVLLVEDDETNRAVMLKYLEKVKLRSEVAGNGQECIDMVFSKEPGYYSLIICDIQMPVKDGYETCREIRSWEAKNHFPQIPIMALSANAMTDQIDDAARAGFNDYVTKPIKHNELGQMMMALLEPQATRILLEGRRG</sequence>
<keyword evidence="5 7" id="KW-0418">Kinase</keyword>
<dbReference type="OMA" id="WGQKATF"/>
<evidence type="ECO:0000313" key="8">
    <source>
        <dbReference type="Proteomes" id="UP000002497"/>
    </source>
</evidence>
<evidence type="ECO:0000256" key="6">
    <source>
        <dbReference type="SAM" id="MobiDB-lite"/>
    </source>
</evidence>
<dbReference type="InterPro" id="IPR000700">
    <property type="entry name" value="PAS-assoc_C"/>
</dbReference>
<dbReference type="InterPro" id="IPR001789">
    <property type="entry name" value="Sig_transdc_resp-reg_receiver"/>
</dbReference>
<evidence type="ECO:0000313" key="7">
    <source>
        <dbReference type="EMBL" id="EFW20685.1"/>
    </source>
</evidence>
<dbReference type="eggNOG" id="KOG0519">
    <property type="taxonomic scope" value="Eukaryota"/>
</dbReference>
<dbReference type="GO" id="GO:0000155">
    <property type="term" value="F:phosphorelay sensor kinase activity"/>
    <property type="evidence" value="ECO:0007669"/>
    <property type="project" value="InterPro"/>
</dbReference>
<dbReference type="PANTHER" id="PTHR43047:SF74">
    <property type="entry name" value="HISTIDINE KINASE-RELATED"/>
    <property type="match status" value="1"/>
</dbReference>
<dbReference type="SUPFAM" id="SSF52172">
    <property type="entry name" value="CheY-like"/>
    <property type="match status" value="1"/>
</dbReference>
<feature type="compositionally biased region" description="Polar residues" evidence="6">
    <location>
        <begin position="471"/>
        <end position="481"/>
    </location>
</feature>
<evidence type="ECO:0000256" key="3">
    <source>
        <dbReference type="ARBA" id="ARBA00022553"/>
    </source>
</evidence>
<dbReference type="Pfam" id="PF08448">
    <property type="entry name" value="PAS_4"/>
    <property type="match status" value="1"/>
</dbReference>
<dbReference type="EMBL" id="GL636488">
    <property type="protein sequence ID" value="EFW20685.1"/>
    <property type="molecule type" value="Genomic_DNA"/>
</dbReference>
<dbReference type="InterPro" id="IPR036890">
    <property type="entry name" value="HATPase_C_sf"/>
</dbReference>
<feature type="compositionally biased region" description="Polar residues" evidence="6">
    <location>
        <begin position="378"/>
        <end position="393"/>
    </location>
</feature>
<feature type="region of interest" description="Disordered" evidence="6">
    <location>
        <begin position="1"/>
        <end position="57"/>
    </location>
</feature>
<dbReference type="PROSITE" id="PS50110">
    <property type="entry name" value="RESPONSE_REGULATORY"/>
    <property type="match status" value="1"/>
</dbReference>
<feature type="region of interest" description="Disordered" evidence="6">
    <location>
        <begin position="1436"/>
        <end position="1478"/>
    </location>
</feature>
<dbReference type="Pfam" id="PF00072">
    <property type="entry name" value="Response_reg"/>
    <property type="match status" value="1"/>
</dbReference>
<dbReference type="VEuPathDB" id="FungiDB:CPSG_02528"/>
<feature type="compositionally biased region" description="Basic and acidic residues" evidence="6">
    <location>
        <begin position="1510"/>
        <end position="1524"/>
    </location>
</feature>
<keyword evidence="4" id="KW-0808">Transferase</keyword>
<dbReference type="EC" id="2.7.13.3" evidence="2"/>
<feature type="region of interest" description="Disordered" evidence="6">
    <location>
        <begin position="1496"/>
        <end position="1527"/>
    </location>
</feature>
<dbReference type="GO" id="GO:0005886">
    <property type="term" value="C:plasma membrane"/>
    <property type="evidence" value="ECO:0007669"/>
    <property type="project" value="TreeGrafter"/>
</dbReference>
<dbReference type="CDD" id="cd17546">
    <property type="entry name" value="REC_hyHK_CKI1_RcsC-like"/>
    <property type="match status" value="1"/>
</dbReference>
<gene>
    <name evidence="7" type="ORF">CPSG_02528</name>
</gene>
<feature type="compositionally biased region" description="Polar residues" evidence="6">
    <location>
        <begin position="124"/>
        <end position="141"/>
    </location>
</feature>
<evidence type="ECO:0000256" key="4">
    <source>
        <dbReference type="ARBA" id="ARBA00022679"/>
    </source>
</evidence>
<comment type="catalytic activity">
    <reaction evidence="1">
        <text>ATP + protein L-histidine = ADP + protein N-phospho-L-histidine.</text>
        <dbReference type="EC" id="2.7.13.3"/>
    </reaction>
</comment>
<feature type="compositionally biased region" description="Basic residues" evidence="6">
    <location>
        <begin position="742"/>
        <end position="755"/>
    </location>
</feature>
<dbReference type="Gene3D" id="3.30.565.10">
    <property type="entry name" value="Histidine kinase-like ATPase, C-terminal domain"/>
    <property type="match status" value="1"/>
</dbReference>
<dbReference type="VEuPathDB" id="FungiDB:D8B26_002983"/>
<dbReference type="InterPro" id="IPR013656">
    <property type="entry name" value="PAS_4"/>
</dbReference>
<dbReference type="STRING" id="443226.E9CXK8"/>
<dbReference type="FunFam" id="3.40.50.2300:FF:000158">
    <property type="entry name" value="Sensor histidine kinase/response regulator"/>
    <property type="match status" value="1"/>
</dbReference>
<reference evidence="8" key="1">
    <citation type="journal article" date="2010" name="Genome Res.">
        <title>Population genomic sequencing of Coccidioides fungi reveals recent hybridization and transposon control.</title>
        <authorList>
            <person name="Neafsey D.E."/>
            <person name="Barker B.M."/>
            <person name="Sharpton T.J."/>
            <person name="Stajich J.E."/>
            <person name="Park D.J."/>
            <person name="Whiston E."/>
            <person name="Hung C.-Y."/>
            <person name="McMahan C."/>
            <person name="White J."/>
            <person name="Sykes S."/>
            <person name="Heiman D."/>
            <person name="Young S."/>
            <person name="Zeng Q."/>
            <person name="Abouelleil A."/>
            <person name="Aftuck L."/>
            <person name="Bessette D."/>
            <person name="Brown A."/>
            <person name="FitzGerald M."/>
            <person name="Lui A."/>
            <person name="Macdonald J.P."/>
            <person name="Priest M."/>
            <person name="Orbach M.J."/>
            <person name="Galgiani J.N."/>
            <person name="Kirkland T.N."/>
            <person name="Cole G.T."/>
            <person name="Birren B.W."/>
            <person name="Henn M.R."/>
            <person name="Taylor J.W."/>
            <person name="Rounsley S.D."/>
        </authorList>
    </citation>
    <scope>NUCLEOTIDE SEQUENCE [LARGE SCALE GENOMIC DNA]</scope>
    <source>
        <strain evidence="8">RMSCC 757 / Silveira</strain>
    </source>
</reference>
<feature type="compositionally biased region" description="Polar residues" evidence="6">
    <location>
        <begin position="765"/>
        <end position="774"/>
    </location>
</feature>
<dbReference type="PROSITE" id="PS50109">
    <property type="entry name" value="HIS_KIN"/>
    <property type="match status" value="1"/>
</dbReference>
<evidence type="ECO:0000256" key="2">
    <source>
        <dbReference type="ARBA" id="ARBA00012438"/>
    </source>
</evidence>
<dbReference type="InterPro" id="IPR036097">
    <property type="entry name" value="HisK_dim/P_sf"/>
</dbReference>
<dbReference type="HOGENOM" id="CLU_000263_0_0_1"/>
<dbReference type="GO" id="GO:0009927">
    <property type="term" value="F:histidine phosphotransfer kinase activity"/>
    <property type="evidence" value="ECO:0007669"/>
    <property type="project" value="TreeGrafter"/>
</dbReference>
<dbReference type="Gene3D" id="1.10.287.130">
    <property type="match status" value="1"/>
</dbReference>
<dbReference type="Pfam" id="PF00512">
    <property type="entry name" value="HisKA"/>
    <property type="match status" value="1"/>
</dbReference>
<feature type="compositionally biased region" description="Polar residues" evidence="6">
    <location>
        <begin position="1455"/>
        <end position="1475"/>
    </location>
</feature>
<reference evidence="8" key="2">
    <citation type="submission" date="2010-03" db="EMBL/GenBank/DDBJ databases">
        <title>The genome sequence of Coccidioides posadasii strain Silveira.</title>
        <authorList>
            <consortium name="The Broad Institute Genome Sequencing Center for Infectious Disease"/>
            <person name="Neafsey D."/>
            <person name="Orbach M."/>
            <person name="Henn M.R."/>
            <person name="Cole G.T."/>
            <person name="Galgiani J."/>
            <person name="Gardner M.J."/>
            <person name="Kirkland T.N."/>
            <person name="Taylor J.W."/>
            <person name="Young S.K."/>
            <person name="Zeng Q."/>
            <person name="Koehrsen M."/>
            <person name="Alvarado L."/>
            <person name="Berlin A."/>
            <person name="Borenstein D."/>
            <person name="Chapman S.B."/>
            <person name="Chen Z."/>
            <person name="Engels R."/>
            <person name="Freedman E."/>
            <person name="Gellesch M."/>
            <person name="Goldberg J."/>
            <person name="Griggs A."/>
            <person name="Gujja S."/>
            <person name="Heilman E."/>
            <person name="Heiman D."/>
            <person name="Howarth C."/>
            <person name="Jen D."/>
            <person name="Larson L."/>
            <person name="Mehta T."/>
            <person name="Neiman D."/>
            <person name="Park D."/>
            <person name="Pearson M."/>
            <person name="Richards J."/>
            <person name="Roberts A."/>
            <person name="Saif S."/>
            <person name="Shea T."/>
            <person name="Shenoy N."/>
            <person name="Sisk P."/>
            <person name="Stolte C."/>
            <person name="Sykes S."/>
            <person name="Walk T."/>
            <person name="White J."/>
            <person name="Yandava C."/>
            <person name="Haas B."/>
            <person name="Nusbaum C."/>
            <person name="Birren B."/>
        </authorList>
    </citation>
    <scope>NUCLEOTIDE SEQUENCE [LARGE SCALE GENOMIC DNA]</scope>
    <source>
        <strain evidence="8">RMSCC 757 / Silveira</strain>
    </source>
</reference>
<dbReference type="InterPro" id="IPR011006">
    <property type="entry name" value="CheY-like_superfamily"/>
</dbReference>
<dbReference type="CDD" id="cd16922">
    <property type="entry name" value="HATPase_EvgS-ArcB-TorS-like"/>
    <property type="match status" value="1"/>
</dbReference>
<dbReference type="Gene3D" id="3.40.50.2300">
    <property type="match status" value="1"/>
</dbReference>
<dbReference type="Gene3D" id="3.30.450.20">
    <property type="entry name" value="PAS domain"/>
    <property type="match status" value="2"/>
</dbReference>
<keyword evidence="3" id="KW-0597">Phosphoprotein</keyword>
<feature type="compositionally biased region" description="Low complexity" evidence="6">
    <location>
        <begin position="1436"/>
        <end position="1454"/>
    </location>
</feature>
<feature type="region of interest" description="Disordered" evidence="6">
    <location>
        <begin position="274"/>
        <end position="308"/>
    </location>
</feature>
<accession>E9CXK8</accession>
<dbReference type="OrthoDB" id="303614at2759"/>
<feature type="compositionally biased region" description="Polar residues" evidence="6">
    <location>
        <begin position="290"/>
        <end position="305"/>
    </location>
</feature>
<dbReference type="InterPro" id="IPR035965">
    <property type="entry name" value="PAS-like_dom_sf"/>
</dbReference>
<dbReference type="PROSITE" id="PS50113">
    <property type="entry name" value="PAC"/>
    <property type="match status" value="1"/>
</dbReference>
<dbReference type="Pfam" id="PF02518">
    <property type="entry name" value="HATPase_c"/>
    <property type="match status" value="1"/>
</dbReference>
<evidence type="ECO:0000256" key="1">
    <source>
        <dbReference type="ARBA" id="ARBA00000085"/>
    </source>
</evidence>
<evidence type="ECO:0000256" key="5">
    <source>
        <dbReference type="ARBA" id="ARBA00022777"/>
    </source>
</evidence>
<name>E9CXK8_COCPS</name>
<dbReference type="SMART" id="SM00448">
    <property type="entry name" value="REC"/>
    <property type="match status" value="1"/>
</dbReference>
<dbReference type="InterPro" id="IPR003594">
    <property type="entry name" value="HATPase_dom"/>
</dbReference>
<dbReference type="SUPFAM" id="SSF55785">
    <property type="entry name" value="PYP-like sensor domain (PAS domain)"/>
    <property type="match status" value="2"/>
</dbReference>
<feature type="compositionally biased region" description="Basic and acidic residues" evidence="6">
    <location>
        <begin position="142"/>
        <end position="155"/>
    </location>
</feature>
<dbReference type="FunFam" id="3.30.565.10:FF:000010">
    <property type="entry name" value="Sensor histidine kinase RcsC"/>
    <property type="match status" value="1"/>
</dbReference>
<dbReference type="Proteomes" id="UP000002497">
    <property type="component" value="Unassembled WGS sequence"/>
</dbReference>
<dbReference type="InterPro" id="IPR004358">
    <property type="entry name" value="Sig_transdc_His_kin-like_C"/>
</dbReference>
<dbReference type="SUPFAM" id="SSF55874">
    <property type="entry name" value="ATPase domain of HSP90 chaperone/DNA topoisomerase II/histidine kinase"/>
    <property type="match status" value="1"/>
</dbReference>
<feature type="compositionally biased region" description="Polar residues" evidence="6">
    <location>
        <begin position="1"/>
        <end position="53"/>
    </location>
</feature>
<feature type="region of interest" description="Disordered" evidence="6">
    <location>
        <begin position="512"/>
        <end position="560"/>
    </location>
</feature>